<accession>A0A135LUE0</accession>
<dbReference type="Gene3D" id="2.90.10.10">
    <property type="entry name" value="Bulb-type lectin domain"/>
    <property type="match status" value="2"/>
</dbReference>
<keyword evidence="4" id="KW-1185">Reference proteome</keyword>
<dbReference type="InterPro" id="IPR001480">
    <property type="entry name" value="Bulb-type_lectin_dom"/>
</dbReference>
<evidence type="ECO:0000313" key="4">
    <source>
        <dbReference type="Proteomes" id="UP000070168"/>
    </source>
</evidence>
<feature type="domain" description="Bulb-type lectin" evidence="2">
    <location>
        <begin position="157"/>
        <end position="272"/>
    </location>
</feature>
<evidence type="ECO:0000256" key="1">
    <source>
        <dbReference type="SAM" id="MobiDB-lite"/>
    </source>
</evidence>
<organism evidence="3 4">
    <name type="scientific">Penicillium patulum</name>
    <name type="common">Penicillium griseofulvum</name>
    <dbReference type="NCBI Taxonomy" id="5078"/>
    <lineage>
        <taxon>Eukaryota</taxon>
        <taxon>Fungi</taxon>
        <taxon>Dikarya</taxon>
        <taxon>Ascomycota</taxon>
        <taxon>Pezizomycotina</taxon>
        <taxon>Eurotiomycetes</taxon>
        <taxon>Eurotiomycetidae</taxon>
        <taxon>Eurotiales</taxon>
        <taxon>Aspergillaceae</taxon>
        <taxon>Penicillium</taxon>
    </lineage>
</organism>
<evidence type="ECO:0000313" key="3">
    <source>
        <dbReference type="EMBL" id="KXG52574.1"/>
    </source>
</evidence>
<proteinExistence type="predicted"/>
<dbReference type="AlphaFoldDB" id="A0A135LUE0"/>
<dbReference type="SMART" id="SM00108">
    <property type="entry name" value="B_lectin"/>
    <property type="match status" value="1"/>
</dbReference>
<dbReference type="GeneID" id="63711872"/>
<comment type="caution">
    <text evidence="3">The sequence shown here is derived from an EMBL/GenBank/DDBJ whole genome shotgun (WGS) entry which is preliminary data.</text>
</comment>
<dbReference type="OrthoDB" id="1884773at2759"/>
<feature type="region of interest" description="Disordered" evidence="1">
    <location>
        <begin position="141"/>
        <end position="160"/>
    </location>
</feature>
<name>A0A135LUE0_PENPA</name>
<dbReference type="EMBL" id="LHQR01000026">
    <property type="protein sequence ID" value="KXG52574.1"/>
    <property type="molecule type" value="Genomic_DNA"/>
</dbReference>
<dbReference type="Proteomes" id="UP000070168">
    <property type="component" value="Unassembled WGS sequence"/>
</dbReference>
<reference evidence="3 4" key="1">
    <citation type="journal article" date="2016" name="BMC Genomics">
        <title>Genome sequencing and secondary metabolism of the postharvest pathogen Penicillium griseofulvum.</title>
        <authorList>
            <person name="Banani H."/>
            <person name="Marcet-Houben M."/>
            <person name="Ballester A.R."/>
            <person name="Abbruscato P."/>
            <person name="Gonzalez-Candelas L."/>
            <person name="Gabaldon T."/>
            <person name="Spadaro D."/>
        </authorList>
    </citation>
    <scope>NUCLEOTIDE SEQUENCE [LARGE SCALE GENOMIC DNA]</scope>
    <source>
        <strain evidence="3 4">PG3</strain>
    </source>
</reference>
<gene>
    <name evidence="3" type="ORF">PGRI_088580</name>
</gene>
<dbReference type="RefSeq" id="XP_040651110.1">
    <property type="nucleotide sequence ID" value="XM_040796572.1"/>
</dbReference>
<feature type="compositionally biased region" description="Polar residues" evidence="1">
    <location>
        <begin position="148"/>
        <end position="160"/>
    </location>
</feature>
<evidence type="ECO:0000259" key="2">
    <source>
        <dbReference type="PROSITE" id="PS50927"/>
    </source>
</evidence>
<protein>
    <recommendedName>
        <fullName evidence="2">Bulb-type lectin domain-containing protein</fullName>
    </recommendedName>
</protein>
<dbReference type="SUPFAM" id="SSF51110">
    <property type="entry name" value="alpha-D-mannose-specific plant lectins"/>
    <property type="match status" value="1"/>
</dbReference>
<dbReference type="InterPro" id="IPR036426">
    <property type="entry name" value="Bulb-type_lectin_dom_sf"/>
</dbReference>
<sequence length="276" mass="31026">MTVTSDRDDKRRILYNEGWSVIYGDLINEWDVITGIASIPFGATGAWFSQQVQAQLQKFQQSLSDVSDDIVNQARDYLKDLLQHKNTGERNFDGLGVKVGILTYERRLEAFGGWTKLPDNYQPYLALRITKPMTPIGPPITTEAKNRPTPSGVNLGSRLKTNGQTMNEGDYLQSDNGFYRFICQGDGNIVLYGPGNSVVWQSHTDGRGYPPFRIVAQADRNIVQYDRNSTPSWRTGTGIAGSDHPECVLVLQDDRNLVFYDPADHWKVLWSTNTAT</sequence>
<dbReference type="PROSITE" id="PS50927">
    <property type="entry name" value="BULB_LECTIN"/>
    <property type="match status" value="1"/>
</dbReference>